<dbReference type="EMBL" id="CP060783">
    <property type="protein sequence ID" value="QNP47791.1"/>
    <property type="molecule type" value="Genomic_DNA"/>
</dbReference>
<dbReference type="SUPFAM" id="SSF52540">
    <property type="entry name" value="P-loop containing nucleoside triphosphate hydrolases"/>
    <property type="match status" value="1"/>
</dbReference>
<dbReference type="CDD" id="cd03214">
    <property type="entry name" value="ABC_Iron-Siderophores_B12_Hemin"/>
    <property type="match status" value="1"/>
</dbReference>
<feature type="domain" description="ABC transporter" evidence="6">
    <location>
        <begin position="6"/>
        <end position="241"/>
    </location>
</feature>
<keyword evidence="4" id="KW-0547">Nucleotide-binding</keyword>
<dbReference type="AlphaFoldDB" id="A0A7H0GHM5"/>
<evidence type="ECO:0000256" key="4">
    <source>
        <dbReference type="ARBA" id="ARBA00022741"/>
    </source>
</evidence>
<evidence type="ECO:0000313" key="8">
    <source>
        <dbReference type="Proteomes" id="UP000516028"/>
    </source>
</evidence>
<evidence type="ECO:0000313" key="7">
    <source>
        <dbReference type="EMBL" id="QNP47791.1"/>
    </source>
</evidence>
<dbReference type="KEGG" id="daer:H9K75_16695"/>
<dbReference type="SMART" id="SM00382">
    <property type="entry name" value="AAA"/>
    <property type="match status" value="1"/>
</dbReference>
<dbReference type="PANTHER" id="PTHR42794">
    <property type="entry name" value="HEMIN IMPORT ATP-BINDING PROTEIN HMUV"/>
    <property type="match status" value="1"/>
</dbReference>
<reference evidence="7 8" key="1">
    <citation type="submission" date="2020-08" db="EMBL/GenBank/DDBJ databases">
        <title>Genome sequence of Diaphorobacter aerolatus KACC 16536T.</title>
        <authorList>
            <person name="Hyun D.-W."/>
            <person name="Bae J.-W."/>
        </authorList>
    </citation>
    <scope>NUCLEOTIDE SEQUENCE [LARGE SCALE GENOMIC DNA]</scope>
    <source>
        <strain evidence="7 8">KACC 16536</strain>
    </source>
</reference>
<dbReference type="RefSeq" id="WP_187723471.1">
    <property type="nucleotide sequence ID" value="NZ_CP060783.1"/>
</dbReference>
<evidence type="ECO:0000256" key="1">
    <source>
        <dbReference type="ARBA" id="ARBA00005417"/>
    </source>
</evidence>
<evidence type="ECO:0000259" key="6">
    <source>
        <dbReference type="PROSITE" id="PS50893"/>
    </source>
</evidence>
<gene>
    <name evidence="7" type="ORF">H9K75_16695</name>
</gene>
<keyword evidence="8" id="KW-1185">Reference proteome</keyword>
<proteinExistence type="inferred from homology"/>
<keyword evidence="2" id="KW-0813">Transport</keyword>
<dbReference type="InterPro" id="IPR027417">
    <property type="entry name" value="P-loop_NTPase"/>
</dbReference>
<accession>A0A7H0GHM5</accession>
<keyword evidence="3" id="KW-0472">Membrane</keyword>
<dbReference type="PROSITE" id="PS00211">
    <property type="entry name" value="ABC_TRANSPORTER_1"/>
    <property type="match status" value="1"/>
</dbReference>
<dbReference type="Pfam" id="PF00005">
    <property type="entry name" value="ABC_tran"/>
    <property type="match status" value="1"/>
</dbReference>
<dbReference type="InterPro" id="IPR003593">
    <property type="entry name" value="AAA+_ATPase"/>
</dbReference>
<keyword evidence="5 7" id="KW-0067">ATP-binding</keyword>
<evidence type="ECO:0000256" key="3">
    <source>
        <dbReference type="ARBA" id="ARBA00022475"/>
    </source>
</evidence>
<dbReference type="GO" id="GO:0016887">
    <property type="term" value="F:ATP hydrolysis activity"/>
    <property type="evidence" value="ECO:0007669"/>
    <property type="project" value="InterPro"/>
</dbReference>
<keyword evidence="3" id="KW-1003">Cell membrane</keyword>
<name>A0A7H0GHM5_9BURK</name>
<dbReference type="Gene3D" id="3.40.50.300">
    <property type="entry name" value="P-loop containing nucleotide triphosphate hydrolases"/>
    <property type="match status" value="1"/>
</dbReference>
<comment type="similarity">
    <text evidence="1">Belongs to the ABC transporter superfamily.</text>
</comment>
<dbReference type="FunFam" id="3.40.50.300:FF:000134">
    <property type="entry name" value="Iron-enterobactin ABC transporter ATP-binding protein"/>
    <property type="match status" value="1"/>
</dbReference>
<evidence type="ECO:0000256" key="5">
    <source>
        <dbReference type="ARBA" id="ARBA00022840"/>
    </source>
</evidence>
<sequence>MRPALLETRNLRWSVAGKPVVGDVSMALRAGECVGLIGPNGCGKSSLLRMLYRVIRPDAGAVLLGGRDVRGMPDREFARQVAVLTQEFDPVFDMSVDEVVMMGRIPHRARGLPWAADSARDREWVSACLEQVGCTHLRDCDFARVSGGEKQRVLLARALAQQPQCLLLDEPTNHLDVRYQHELMALVREAGRSTLVVLHDLNIAAQYCDRLYLMHEGQLVAEGSPREVLTADHIAGVYGMDAVVDVHPFTSKPRVTFCAR</sequence>
<protein>
    <submittedName>
        <fullName evidence="7">ABC transporter ATP-binding protein</fullName>
    </submittedName>
</protein>
<evidence type="ECO:0000256" key="2">
    <source>
        <dbReference type="ARBA" id="ARBA00022448"/>
    </source>
</evidence>
<dbReference type="InterPro" id="IPR017871">
    <property type="entry name" value="ABC_transporter-like_CS"/>
</dbReference>
<dbReference type="PROSITE" id="PS50893">
    <property type="entry name" value="ABC_TRANSPORTER_2"/>
    <property type="match status" value="1"/>
</dbReference>
<dbReference type="Proteomes" id="UP000516028">
    <property type="component" value="Chromosome"/>
</dbReference>
<dbReference type="PANTHER" id="PTHR42794:SF2">
    <property type="entry name" value="ABC TRANSPORTER ATP-BINDING PROTEIN"/>
    <property type="match status" value="1"/>
</dbReference>
<dbReference type="GO" id="GO:0005524">
    <property type="term" value="F:ATP binding"/>
    <property type="evidence" value="ECO:0007669"/>
    <property type="project" value="UniProtKB-KW"/>
</dbReference>
<organism evidence="7 8">
    <name type="scientific">Diaphorobacter aerolatus</name>
    <dbReference type="NCBI Taxonomy" id="1288495"/>
    <lineage>
        <taxon>Bacteria</taxon>
        <taxon>Pseudomonadati</taxon>
        <taxon>Pseudomonadota</taxon>
        <taxon>Betaproteobacteria</taxon>
        <taxon>Burkholderiales</taxon>
        <taxon>Comamonadaceae</taxon>
        <taxon>Diaphorobacter</taxon>
    </lineage>
</organism>
<dbReference type="InterPro" id="IPR003439">
    <property type="entry name" value="ABC_transporter-like_ATP-bd"/>
</dbReference>